<evidence type="ECO:0000256" key="5">
    <source>
        <dbReference type="SAM" id="MobiDB-lite"/>
    </source>
</evidence>
<dbReference type="SUPFAM" id="SSF48403">
    <property type="entry name" value="Ankyrin repeat"/>
    <property type="match status" value="1"/>
</dbReference>
<dbReference type="PROSITE" id="PS50088">
    <property type="entry name" value="ANK_REPEAT"/>
    <property type="match status" value="1"/>
</dbReference>
<dbReference type="GO" id="GO:0012505">
    <property type="term" value="C:endomembrane system"/>
    <property type="evidence" value="ECO:0007669"/>
    <property type="project" value="UniProtKB-SubCell"/>
</dbReference>
<evidence type="ECO:0000256" key="2">
    <source>
        <dbReference type="ARBA" id="ARBA00022737"/>
    </source>
</evidence>
<dbReference type="PROSITE" id="PS50297">
    <property type="entry name" value="ANK_REP_REGION"/>
    <property type="match status" value="1"/>
</dbReference>
<protein>
    <submittedName>
        <fullName evidence="7">Ankyrin repeat domain-containing protein 13B-like</fullName>
    </submittedName>
</protein>
<name>A0ABD1I266_SALDI</name>
<organism evidence="7 8">
    <name type="scientific">Salvia divinorum</name>
    <name type="common">Maria pastora</name>
    <name type="synonym">Diviner's sage</name>
    <dbReference type="NCBI Taxonomy" id="28513"/>
    <lineage>
        <taxon>Eukaryota</taxon>
        <taxon>Viridiplantae</taxon>
        <taxon>Streptophyta</taxon>
        <taxon>Embryophyta</taxon>
        <taxon>Tracheophyta</taxon>
        <taxon>Spermatophyta</taxon>
        <taxon>Magnoliopsida</taxon>
        <taxon>eudicotyledons</taxon>
        <taxon>Gunneridae</taxon>
        <taxon>Pentapetalae</taxon>
        <taxon>asterids</taxon>
        <taxon>lamiids</taxon>
        <taxon>Lamiales</taxon>
        <taxon>Lamiaceae</taxon>
        <taxon>Nepetoideae</taxon>
        <taxon>Mentheae</taxon>
        <taxon>Salviinae</taxon>
        <taxon>Salvia</taxon>
        <taxon>Salvia subgen. Calosphace</taxon>
    </lineage>
</organism>
<proteinExistence type="predicted"/>
<reference evidence="7 8" key="1">
    <citation type="submission" date="2024-06" db="EMBL/GenBank/DDBJ databases">
        <title>A chromosome level genome sequence of Diviner's sage (Salvia divinorum).</title>
        <authorList>
            <person name="Ford S.A."/>
            <person name="Ro D.-K."/>
            <person name="Ness R.W."/>
            <person name="Phillips M.A."/>
        </authorList>
    </citation>
    <scope>NUCLEOTIDE SEQUENCE [LARGE SCALE GENOMIC DNA]</scope>
    <source>
        <strain evidence="7">SAF-2024a</strain>
        <tissue evidence="7">Leaf</tissue>
    </source>
</reference>
<dbReference type="PANTHER" id="PTHR12447">
    <property type="entry name" value="ANKYRIN REPEAT DOMAIN-CONTAINING PROTEIN 13"/>
    <property type="match status" value="1"/>
</dbReference>
<evidence type="ECO:0000256" key="1">
    <source>
        <dbReference type="ARBA" id="ARBA00004308"/>
    </source>
</evidence>
<dbReference type="SMART" id="SM00248">
    <property type="entry name" value="ANK"/>
    <property type="match status" value="2"/>
</dbReference>
<dbReference type="Gene3D" id="1.25.40.20">
    <property type="entry name" value="Ankyrin repeat-containing domain"/>
    <property type="match status" value="1"/>
</dbReference>
<evidence type="ECO:0000256" key="4">
    <source>
        <dbReference type="PROSITE-ProRule" id="PRU00023"/>
    </source>
</evidence>
<accession>A0ABD1I266</accession>
<dbReference type="Proteomes" id="UP001567538">
    <property type="component" value="Unassembled WGS sequence"/>
</dbReference>
<evidence type="ECO:0000256" key="3">
    <source>
        <dbReference type="ARBA" id="ARBA00023136"/>
    </source>
</evidence>
<feature type="repeat" description="ANK" evidence="4">
    <location>
        <begin position="81"/>
        <end position="113"/>
    </location>
</feature>
<evidence type="ECO:0000313" key="7">
    <source>
        <dbReference type="EMBL" id="KAL1562482.1"/>
    </source>
</evidence>
<feature type="domain" description="Ankyrin repeat" evidence="6">
    <location>
        <begin position="325"/>
        <end position="463"/>
    </location>
</feature>
<dbReference type="InterPro" id="IPR021832">
    <property type="entry name" value="ANKRD13"/>
</dbReference>
<dbReference type="AlphaFoldDB" id="A0ABD1I266"/>
<comment type="caution">
    <text evidence="7">The sequence shown here is derived from an EMBL/GenBank/DDBJ whole genome shotgun (WGS) entry which is preliminary data.</text>
</comment>
<keyword evidence="8" id="KW-1185">Reference proteome</keyword>
<dbReference type="InterPro" id="IPR055285">
    <property type="entry name" value="ANKRD13_C"/>
</dbReference>
<keyword evidence="2" id="KW-0677">Repeat</keyword>
<dbReference type="InterPro" id="IPR036770">
    <property type="entry name" value="Ankyrin_rpt-contain_sf"/>
</dbReference>
<feature type="region of interest" description="Disordered" evidence="5">
    <location>
        <begin position="422"/>
        <end position="488"/>
    </location>
</feature>
<sequence length="488" mass="55426">MSKPSTKPPTFVTAAVEPQDYADSPAHYAVATCDHTALTKIVSTLPKLSDANSIDTEAESIAEERLAEKISAVLDRRDNPLKETPLHIAVRLNDIEAARILATAGANIYLQNAIGWHALQEALLRRCKEITPVLVYHGHLNTWSKWRRRLPRLVGALRRMRDFYMEISFHFESSIIPFIDRVAPSDTYKIWKRAGNLRADTTLAGFDGMNFKRRNQSFLFINDVDRPDVPQGSLLVVKHDKKQVHVAEYQRIGTPLTEAQIAKDCNPASVSRPGVDVSKAELVNCKNWRRQDRTEHVGKWKSRVYEMHNVVLTFRECKLPAEAAELSSETEKKQPKKAEEAAFKKNLRPMLWLTEQFPLETEELHRLLDILSKKLTAVKRMREVLKTTFPPRTFPVKISIPVVPTVRVVITFTKFIELQSMDDDFHTPPSSPGHEDENSGGDYAFASSSGGEMDPFEIPRGYTWIRNDPTSKKARKIETTTSKKTKSE</sequence>
<dbReference type="EMBL" id="JBEAFC010000003">
    <property type="protein sequence ID" value="KAL1562482.1"/>
    <property type="molecule type" value="Genomic_DNA"/>
</dbReference>
<dbReference type="PANTHER" id="PTHR12447:SF7">
    <property type="entry name" value="ANKYRIN REPEAT FAMILY PROTEIN"/>
    <property type="match status" value="1"/>
</dbReference>
<evidence type="ECO:0000259" key="6">
    <source>
        <dbReference type="Pfam" id="PF11904"/>
    </source>
</evidence>
<keyword evidence="3" id="KW-0472">Membrane</keyword>
<comment type="subcellular location">
    <subcellularLocation>
        <location evidence="1">Endomembrane system</location>
    </subcellularLocation>
</comment>
<dbReference type="InterPro" id="IPR002110">
    <property type="entry name" value="Ankyrin_rpt"/>
</dbReference>
<keyword evidence="4" id="KW-0040">ANK repeat</keyword>
<dbReference type="Pfam" id="PF11904">
    <property type="entry name" value="ANKRD13_C"/>
    <property type="match status" value="1"/>
</dbReference>
<evidence type="ECO:0000313" key="8">
    <source>
        <dbReference type="Proteomes" id="UP001567538"/>
    </source>
</evidence>
<gene>
    <name evidence="7" type="ORF">AAHA92_05057</name>
</gene>